<evidence type="ECO:0000256" key="5">
    <source>
        <dbReference type="SAM" id="Phobius"/>
    </source>
</evidence>
<proteinExistence type="predicted"/>
<sequence>MRNAVWFLLLFVAAAAAALFLGDNRATVTLFWHPYRVDMSLNFVLLILLLLFALVLLALRTFASLRKIQLHAGIWRQQQRERTMHQSLLNAMQHFTHGHPDKAVAQAEQAIAKARQIQESTEATDSRDSSAETLTESVIEMAEWILAQCKADGAKT</sequence>
<dbReference type="Pfam" id="PF07219">
    <property type="entry name" value="HemY_N"/>
    <property type="match status" value="1"/>
</dbReference>
<feature type="transmembrane region" description="Helical" evidence="5">
    <location>
        <begin position="41"/>
        <end position="59"/>
    </location>
</feature>
<organism evidence="7 8">
    <name type="scientific">Lampropedia hyalina DSM 16112</name>
    <dbReference type="NCBI Taxonomy" id="1122156"/>
    <lineage>
        <taxon>Bacteria</taxon>
        <taxon>Pseudomonadati</taxon>
        <taxon>Pseudomonadota</taxon>
        <taxon>Betaproteobacteria</taxon>
        <taxon>Burkholderiales</taxon>
        <taxon>Comamonadaceae</taxon>
        <taxon>Lampropedia</taxon>
    </lineage>
</organism>
<comment type="subcellular location">
    <subcellularLocation>
        <location evidence="1">Membrane</location>
    </subcellularLocation>
</comment>
<gene>
    <name evidence="7" type="ORF">SAMN02745117_01724</name>
</gene>
<keyword evidence="8" id="KW-1185">Reference proteome</keyword>
<keyword evidence="3 5" id="KW-1133">Transmembrane helix</keyword>
<evidence type="ECO:0000313" key="8">
    <source>
        <dbReference type="Proteomes" id="UP000184327"/>
    </source>
</evidence>
<evidence type="ECO:0000256" key="2">
    <source>
        <dbReference type="ARBA" id="ARBA00022692"/>
    </source>
</evidence>
<dbReference type="InterPro" id="IPR010817">
    <property type="entry name" value="HemY_N"/>
</dbReference>
<dbReference type="EMBL" id="FQUZ01000018">
    <property type="protein sequence ID" value="SHF32094.1"/>
    <property type="molecule type" value="Genomic_DNA"/>
</dbReference>
<evidence type="ECO:0000259" key="6">
    <source>
        <dbReference type="Pfam" id="PF07219"/>
    </source>
</evidence>
<accession>A0A1M5APJ9</accession>
<reference evidence="7 8" key="1">
    <citation type="submission" date="2016-11" db="EMBL/GenBank/DDBJ databases">
        <authorList>
            <person name="Jaros S."/>
            <person name="Januszkiewicz K."/>
            <person name="Wedrychowicz H."/>
        </authorList>
    </citation>
    <scope>NUCLEOTIDE SEQUENCE [LARGE SCALE GENOMIC DNA]</scope>
    <source>
        <strain evidence="7 8">DSM 16112</strain>
    </source>
</reference>
<evidence type="ECO:0000256" key="3">
    <source>
        <dbReference type="ARBA" id="ARBA00022989"/>
    </source>
</evidence>
<evidence type="ECO:0000256" key="4">
    <source>
        <dbReference type="ARBA" id="ARBA00023136"/>
    </source>
</evidence>
<evidence type="ECO:0000256" key="1">
    <source>
        <dbReference type="ARBA" id="ARBA00004370"/>
    </source>
</evidence>
<dbReference type="OrthoDB" id="9151794at2"/>
<evidence type="ECO:0000313" key="7">
    <source>
        <dbReference type="EMBL" id="SHF32094.1"/>
    </source>
</evidence>
<protein>
    <submittedName>
        <fullName evidence="7">HemY protein N-terminus</fullName>
    </submittedName>
</protein>
<feature type="domain" description="HemY N-terminal" evidence="6">
    <location>
        <begin position="27"/>
        <end position="116"/>
    </location>
</feature>
<dbReference type="GO" id="GO:0016020">
    <property type="term" value="C:membrane"/>
    <property type="evidence" value="ECO:0007669"/>
    <property type="project" value="UniProtKB-SubCell"/>
</dbReference>
<keyword evidence="2 5" id="KW-0812">Transmembrane</keyword>
<dbReference type="AlphaFoldDB" id="A0A1M5APJ9"/>
<dbReference type="RefSeq" id="WP_073356290.1">
    <property type="nucleotide sequence ID" value="NZ_FQUZ01000018.1"/>
</dbReference>
<keyword evidence="4 5" id="KW-0472">Membrane</keyword>
<name>A0A1M5APJ9_9BURK</name>
<dbReference type="STRING" id="1122156.SAMN02745117_01724"/>
<dbReference type="Proteomes" id="UP000184327">
    <property type="component" value="Unassembled WGS sequence"/>
</dbReference>